<feature type="transmembrane region" description="Helical" evidence="1">
    <location>
        <begin position="12"/>
        <end position="29"/>
    </location>
</feature>
<evidence type="ECO:0000313" key="3">
    <source>
        <dbReference type="Proteomes" id="UP000275408"/>
    </source>
</evidence>
<evidence type="ECO:0000313" key="2">
    <source>
        <dbReference type="EMBL" id="RMX55363.1"/>
    </source>
</evidence>
<keyword evidence="1" id="KW-0472">Membrane</keyword>
<proteinExistence type="predicted"/>
<evidence type="ECO:0000256" key="1">
    <source>
        <dbReference type="SAM" id="Phobius"/>
    </source>
</evidence>
<name>A0A3M6UNU9_POCDA</name>
<dbReference type="Proteomes" id="UP000275408">
    <property type="component" value="Unassembled WGS sequence"/>
</dbReference>
<organism evidence="2 3">
    <name type="scientific">Pocillopora damicornis</name>
    <name type="common">Cauliflower coral</name>
    <name type="synonym">Millepora damicornis</name>
    <dbReference type="NCBI Taxonomy" id="46731"/>
    <lineage>
        <taxon>Eukaryota</taxon>
        <taxon>Metazoa</taxon>
        <taxon>Cnidaria</taxon>
        <taxon>Anthozoa</taxon>
        <taxon>Hexacorallia</taxon>
        <taxon>Scleractinia</taxon>
        <taxon>Astrocoeniina</taxon>
        <taxon>Pocilloporidae</taxon>
        <taxon>Pocillopora</taxon>
    </lineage>
</organism>
<comment type="caution">
    <text evidence="2">The sequence shown here is derived from an EMBL/GenBank/DDBJ whole genome shotgun (WGS) entry which is preliminary data.</text>
</comment>
<dbReference type="EMBL" id="RCHS01001073">
    <property type="protein sequence ID" value="RMX55363.1"/>
    <property type="molecule type" value="Genomic_DNA"/>
</dbReference>
<reference evidence="2 3" key="1">
    <citation type="journal article" date="2018" name="Sci. Rep.">
        <title>Comparative analysis of the Pocillopora damicornis genome highlights role of immune system in coral evolution.</title>
        <authorList>
            <person name="Cunning R."/>
            <person name="Bay R.A."/>
            <person name="Gillette P."/>
            <person name="Baker A.C."/>
            <person name="Traylor-Knowles N."/>
        </authorList>
    </citation>
    <scope>NUCLEOTIDE SEQUENCE [LARGE SCALE GENOMIC DNA]</scope>
    <source>
        <strain evidence="2">RSMAS</strain>
        <tissue evidence="2">Whole animal</tissue>
    </source>
</reference>
<dbReference type="AlphaFoldDB" id="A0A3M6UNU9"/>
<gene>
    <name evidence="2" type="ORF">pdam_00022854</name>
</gene>
<protein>
    <submittedName>
        <fullName evidence="2">Uncharacterized protein</fullName>
    </submittedName>
</protein>
<accession>A0A3M6UNU9</accession>
<keyword evidence="3" id="KW-1185">Reference proteome</keyword>
<keyword evidence="1" id="KW-0812">Transmembrane</keyword>
<dbReference type="OrthoDB" id="6103133at2759"/>
<keyword evidence="1" id="KW-1133">Transmembrane helix</keyword>
<sequence length="114" mass="13192">MSFMLPTKKMISGPGYFLIFVMTCWLILYTKDSMARSDSALEAITLFIQQLNRIALYSCEKILKSVRDFVFMALFKNHKLYQFVLTQERADDITKCELVTKPALVSQPMRDGVH</sequence>